<dbReference type="InterPro" id="IPR006656">
    <property type="entry name" value="Mopterin_OxRdtase"/>
</dbReference>
<comment type="similarity">
    <text evidence="2 18">Belongs to the complex I 75 kDa subunit family.</text>
</comment>
<dbReference type="PROSITE" id="PS00641">
    <property type="entry name" value="COMPLEX1_75K_1"/>
    <property type="match status" value="1"/>
</dbReference>
<dbReference type="CDD" id="cd00207">
    <property type="entry name" value="fer2"/>
    <property type="match status" value="1"/>
</dbReference>
<dbReference type="GO" id="GO:0051537">
    <property type="term" value="F:2 iron, 2 sulfur cluster binding"/>
    <property type="evidence" value="ECO:0007669"/>
    <property type="project" value="UniProtKB-KW"/>
</dbReference>
<evidence type="ECO:0000256" key="14">
    <source>
        <dbReference type="ARBA" id="ARBA00031577"/>
    </source>
</evidence>
<dbReference type="SUPFAM" id="SSF54292">
    <property type="entry name" value="2Fe-2S ferredoxin-like"/>
    <property type="match status" value="1"/>
</dbReference>
<dbReference type="GO" id="GO:0008137">
    <property type="term" value="F:NADH dehydrogenase (ubiquinone) activity"/>
    <property type="evidence" value="ECO:0007669"/>
    <property type="project" value="InterPro"/>
</dbReference>
<dbReference type="InterPro" id="IPR054351">
    <property type="entry name" value="NADH_UbQ_OxRdtase_ferredoxin"/>
</dbReference>
<keyword evidence="10" id="KW-0411">Iron-sulfur</keyword>
<dbReference type="PROSITE" id="PS00643">
    <property type="entry name" value="COMPLEX1_75K_3"/>
    <property type="match status" value="1"/>
</dbReference>
<dbReference type="InterPro" id="IPR000283">
    <property type="entry name" value="NADH_UbQ_OxRdtase_75kDa_su_CS"/>
</dbReference>
<evidence type="ECO:0000256" key="6">
    <source>
        <dbReference type="ARBA" id="ARBA00022719"/>
    </source>
</evidence>
<dbReference type="PROSITE" id="PS51839">
    <property type="entry name" value="4FE4S_HC3"/>
    <property type="match status" value="1"/>
</dbReference>
<evidence type="ECO:0000256" key="9">
    <source>
        <dbReference type="ARBA" id="ARBA00023004"/>
    </source>
</evidence>
<feature type="domain" description="4Fe-4S His(Cys)3-ligated-type" evidence="22">
    <location>
        <begin position="84"/>
        <end position="123"/>
    </location>
</feature>
<dbReference type="InterPro" id="IPR009010">
    <property type="entry name" value="Asp_de-COase-like_dom_sf"/>
</dbReference>
<dbReference type="Gene3D" id="3.40.50.740">
    <property type="match status" value="1"/>
</dbReference>
<dbReference type="SMART" id="SM00926">
    <property type="entry name" value="Molybdop_Fe4S4"/>
    <property type="match status" value="1"/>
</dbReference>
<evidence type="ECO:0000256" key="12">
    <source>
        <dbReference type="ARBA" id="ARBA00023075"/>
    </source>
</evidence>
<evidence type="ECO:0000256" key="3">
    <source>
        <dbReference type="ARBA" id="ARBA00019902"/>
    </source>
</evidence>
<dbReference type="InterPro" id="IPR001041">
    <property type="entry name" value="2Fe-2S_ferredoxin-type"/>
</dbReference>
<comment type="caution">
    <text evidence="23">The sequence shown here is derived from an EMBL/GenBank/DDBJ whole genome shotgun (WGS) entry which is preliminary data.</text>
</comment>
<dbReference type="InterPro" id="IPR036010">
    <property type="entry name" value="2Fe-2S_ferredoxin-like_sf"/>
</dbReference>
<dbReference type="GO" id="GO:0046872">
    <property type="term" value="F:metal ion binding"/>
    <property type="evidence" value="ECO:0007669"/>
    <property type="project" value="UniProtKB-KW"/>
</dbReference>
<evidence type="ECO:0000256" key="10">
    <source>
        <dbReference type="ARBA" id="ARBA00023014"/>
    </source>
</evidence>
<evidence type="ECO:0000256" key="11">
    <source>
        <dbReference type="ARBA" id="ARBA00023027"/>
    </source>
</evidence>
<comment type="catalytic activity">
    <reaction evidence="17">
        <text>a quinone + NADH + 5 H(+)(in) = a quinol + NAD(+) + 4 H(+)(out)</text>
        <dbReference type="Rhea" id="RHEA:57888"/>
        <dbReference type="ChEBI" id="CHEBI:15378"/>
        <dbReference type="ChEBI" id="CHEBI:24646"/>
        <dbReference type="ChEBI" id="CHEBI:57540"/>
        <dbReference type="ChEBI" id="CHEBI:57945"/>
        <dbReference type="ChEBI" id="CHEBI:132124"/>
    </reaction>
</comment>
<keyword evidence="7" id="KW-0479">Metal-binding</keyword>
<evidence type="ECO:0000256" key="17">
    <source>
        <dbReference type="ARBA" id="ARBA00047712"/>
    </source>
</evidence>
<comment type="cofactor">
    <cofactor evidence="16">
        <name>[2Fe-2S] cluster</name>
        <dbReference type="ChEBI" id="CHEBI:190135"/>
    </cofactor>
</comment>
<dbReference type="NCBIfam" id="TIGR01973">
    <property type="entry name" value="NuoG"/>
    <property type="match status" value="1"/>
</dbReference>
<reference evidence="23 24" key="1">
    <citation type="submission" date="2018-06" db="EMBL/GenBank/DDBJ databases">
        <title>Genomic Encyclopedia of Archaeal and Bacterial Type Strains, Phase II (KMG-II): from individual species to whole genera.</title>
        <authorList>
            <person name="Goeker M."/>
        </authorList>
    </citation>
    <scope>NUCLEOTIDE SEQUENCE [LARGE SCALE GENOMIC DNA]</scope>
    <source>
        <strain evidence="23 24">JCM 11668</strain>
    </source>
</reference>
<dbReference type="Pfam" id="PF00384">
    <property type="entry name" value="Molybdopterin"/>
    <property type="match status" value="1"/>
</dbReference>
<evidence type="ECO:0000256" key="7">
    <source>
        <dbReference type="ARBA" id="ARBA00022723"/>
    </source>
</evidence>
<evidence type="ECO:0000259" key="20">
    <source>
        <dbReference type="PROSITE" id="PS51085"/>
    </source>
</evidence>
<evidence type="ECO:0000259" key="22">
    <source>
        <dbReference type="PROSITE" id="PS51839"/>
    </source>
</evidence>
<keyword evidence="24" id="KW-1185">Reference proteome</keyword>
<feature type="domain" description="4Fe-4S Mo/W bis-MGD-type" evidence="21">
    <location>
        <begin position="222"/>
        <end position="278"/>
    </location>
</feature>
<evidence type="ECO:0000256" key="4">
    <source>
        <dbReference type="ARBA" id="ARBA00022485"/>
    </source>
</evidence>
<dbReference type="SUPFAM" id="SSF54862">
    <property type="entry name" value="4Fe-4S ferredoxins"/>
    <property type="match status" value="1"/>
</dbReference>
<dbReference type="AlphaFoldDB" id="A0A318TBI0"/>
<dbReference type="Pfam" id="PF04879">
    <property type="entry name" value="Molybdop_Fe4S4"/>
    <property type="match status" value="1"/>
</dbReference>
<feature type="region of interest" description="Disordered" evidence="19">
    <location>
        <begin position="667"/>
        <end position="715"/>
    </location>
</feature>
<dbReference type="PROSITE" id="PS51669">
    <property type="entry name" value="4FE4S_MOW_BIS_MGD"/>
    <property type="match status" value="1"/>
</dbReference>
<dbReference type="PROSITE" id="PS51085">
    <property type="entry name" value="2FE2S_FER_2"/>
    <property type="match status" value="1"/>
</dbReference>
<evidence type="ECO:0000313" key="23">
    <source>
        <dbReference type="EMBL" id="PYF02014.1"/>
    </source>
</evidence>
<dbReference type="RefSeq" id="WP_110781363.1">
    <property type="nucleotide sequence ID" value="NZ_QJTI01000015.1"/>
</dbReference>
<dbReference type="SUPFAM" id="SSF53706">
    <property type="entry name" value="Formate dehydrogenase/DMSO reductase, domains 1-3"/>
    <property type="match status" value="1"/>
</dbReference>
<evidence type="ECO:0000256" key="16">
    <source>
        <dbReference type="ARBA" id="ARBA00034078"/>
    </source>
</evidence>
<gene>
    <name evidence="23" type="ORF">BJ122_11543</name>
</gene>
<evidence type="ECO:0000256" key="2">
    <source>
        <dbReference type="ARBA" id="ARBA00005404"/>
    </source>
</evidence>
<evidence type="ECO:0000259" key="21">
    <source>
        <dbReference type="PROSITE" id="PS51669"/>
    </source>
</evidence>
<evidence type="ECO:0000256" key="15">
    <source>
        <dbReference type="ARBA" id="ARBA00032783"/>
    </source>
</evidence>
<evidence type="ECO:0000256" key="18">
    <source>
        <dbReference type="RuleBase" id="RU004523"/>
    </source>
</evidence>
<keyword evidence="12" id="KW-0830">Ubiquinone</keyword>
<comment type="cofactor">
    <cofactor evidence="1">
        <name>[4Fe-4S] cluster</name>
        <dbReference type="ChEBI" id="CHEBI:49883"/>
    </cofactor>
</comment>
<keyword evidence="6" id="KW-0874">Quinone</keyword>
<evidence type="ECO:0000256" key="1">
    <source>
        <dbReference type="ARBA" id="ARBA00001966"/>
    </source>
</evidence>
<dbReference type="FunFam" id="3.10.20.740:FF:000002">
    <property type="entry name" value="NADH-quinone oxidoreductase"/>
    <property type="match status" value="1"/>
</dbReference>
<dbReference type="Pfam" id="PF13510">
    <property type="entry name" value="Fer2_4"/>
    <property type="match status" value="1"/>
</dbReference>
<evidence type="ECO:0000256" key="13">
    <source>
        <dbReference type="ARBA" id="ARBA00026021"/>
    </source>
</evidence>
<dbReference type="Pfam" id="PF22117">
    <property type="entry name" value="Fer4_Nqo3"/>
    <property type="match status" value="1"/>
</dbReference>
<dbReference type="PANTHER" id="PTHR43105">
    <property type="entry name" value="RESPIRATORY NITRATE REDUCTASE"/>
    <property type="match status" value="1"/>
</dbReference>
<evidence type="ECO:0000256" key="19">
    <source>
        <dbReference type="SAM" id="MobiDB-lite"/>
    </source>
</evidence>
<dbReference type="GO" id="GO:0016020">
    <property type="term" value="C:membrane"/>
    <property type="evidence" value="ECO:0007669"/>
    <property type="project" value="InterPro"/>
</dbReference>
<dbReference type="SMART" id="SM00929">
    <property type="entry name" value="NADH-G_4Fe-4S_3"/>
    <property type="match status" value="1"/>
</dbReference>
<keyword evidence="5" id="KW-0001">2Fe-2S</keyword>
<name>A0A318TBI0_9BRAD</name>
<sequence length="872" mass="92426">MTVKITIDGRTIEAKDGEDLLAVCLANGIDIPYFCWHGALGSAGACRQCAVRVYGGPDDDVGKIVMSCMTPVSDGLRVSVADQEASNFRARVIEWLMINHPHDCPVCEEAGSCHLQDMTIATGHHSRRYQFDKRTHRNQDLGPLLTHEMNRCIACYRCTRFYRDYAGGRDLDAFGSHGNVYFGRAEDGVLESPFAGNLAEVCPTGVFNDKGWSQHYARKWDMKATPSICPHCAVGCNLFVAERGGQVRRVQNRYHSALNGYFLCDRGRFGPLHVVSERRLTAPRRGNAALSDHDAINAAQQLIAAGAIGIGSPRASLEANAALRRLVGPERFFAGVSDAEARLTRRMAELLRARPSQIASLSEIERCDAVLVLGEQLTDSAPRMALALRQASRGAERELAAQKGVHQWLDQAVRVAGEGRRSPIMLATPLPDSTLDPIATLALRRDPLQVAALGHAVAAALAGRDEDRDASDIARTLQAAKRPLIIAGSGLGLADTVEAAAAIAAALGGDARIALIAPEANSFGLALLSGEGIEAATAALRRGPARHVIVLENDLFERAPRACVEQLLGAADEVIALDCLDNETTQRANLVLPVASFSEQAGSYVNYEGRAQRFFAALPPSAEVPASWRRLAALGAGPFTALDQLIDAILAERPELAGLKGAAPEASCQCAHGHGTRTPRPLSGRTADDRAGRDPAATPPLDPDSALGFGMEGSRGRELPPALLTGYDTHGLHSANAVTRFVEEINGPLRGGDPGARLFGPEGGAISEAAPPVAIEGEGLLLLPLPDVFSGTETSRASALLAARAPAPRLLLHPDEAERLGLAAGDAVLINGEPCAARLTLEPSLAQGVVALSAGTLAPRGPLRRVRVEAAR</sequence>
<evidence type="ECO:0000256" key="5">
    <source>
        <dbReference type="ARBA" id="ARBA00022714"/>
    </source>
</evidence>
<dbReference type="Gene3D" id="3.10.20.740">
    <property type="match status" value="1"/>
</dbReference>
<keyword evidence="11" id="KW-0520">NAD</keyword>
<dbReference type="EMBL" id="QJTI01000015">
    <property type="protein sequence ID" value="PYF02014.1"/>
    <property type="molecule type" value="Genomic_DNA"/>
</dbReference>
<dbReference type="InterPro" id="IPR010228">
    <property type="entry name" value="NADH_UbQ_OxRdtase_Gsu"/>
</dbReference>
<comment type="subunit">
    <text evidence="13">Composed of 13 different subunits. Subunits NuoCD, E, F, and G constitute the peripheral sector of the complex.</text>
</comment>
<evidence type="ECO:0000256" key="8">
    <source>
        <dbReference type="ARBA" id="ARBA00022967"/>
    </source>
</evidence>
<dbReference type="Pfam" id="PF10588">
    <property type="entry name" value="NADH-G_4Fe-4S_3"/>
    <property type="match status" value="1"/>
</dbReference>
<accession>A0A318TBI0</accession>
<proteinExistence type="inferred from homology"/>
<keyword evidence="9" id="KW-0408">Iron</keyword>
<dbReference type="Gene3D" id="2.20.25.90">
    <property type="entry name" value="ADC-like domains"/>
    <property type="match status" value="1"/>
</dbReference>
<evidence type="ECO:0000313" key="24">
    <source>
        <dbReference type="Proteomes" id="UP000248148"/>
    </source>
</evidence>
<feature type="domain" description="2Fe-2S ferredoxin-type" evidence="20">
    <location>
        <begin position="1"/>
        <end position="84"/>
    </location>
</feature>
<dbReference type="InterPro" id="IPR050123">
    <property type="entry name" value="Prok_molybdopt-oxidoreductase"/>
</dbReference>
<dbReference type="InterPro" id="IPR019574">
    <property type="entry name" value="NADH_UbQ_OxRdtase_Gsu_4Fe4S-bd"/>
</dbReference>
<dbReference type="InterPro" id="IPR006963">
    <property type="entry name" value="Mopterin_OxRdtase_4Fe-4S_dom"/>
</dbReference>
<keyword evidence="4" id="KW-0004">4Fe-4S</keyword>
<dbReference type="GO" id="GO:0042773">
    <property type="term" value="P:ATP synthesis coupled electron transport"/>
    <property type="evidence" value="ECO:0007669"/>
    <property type="project" value="InterPro"/>
</dbReference>
<dbReference type="OrthoDB" id="9816402at2"/>
<keyword evidence="8" id="KW-1278">Translocase</keyword>
<dbReference type="SUPFAM" id="SSF50692">
    <property type="entry name" value="ADC-like"/>
    <property type="match status" value="1"/>
</dbReference>
<dbReference type="PANTHER" id="PTHR43105:SF10">
    <property type="entry name" value="NADH-QUINONE OXIDOREDUCTASE SUBUNIT G"/>
    <property type="match status" value="1"/>
</dbReference>
<protein>
    <recommendedName>
        <fullName evidence="3">NADH-quinone oxidoreductase subunit G</fullName>
    </recommendedName>
    <alternativeName>
        <fullName evidence="14">NADH dehydrogenase I subunit G</fullName>
    </alternativeName>
    <alternativeName>
        <fullName evidence="15">NDH-1 subunit G</fullName>
    </alternativeName>
</protein>
<dbReference type="Proteomes" id="UP000248148">
    <property type="component" value="Unassembled WGS sequence"/>
</dbReference>
<dbReference type="GO" id="GO:0003954">
    <property type="term" value="F:NADH dehydrogenase activity"/>
    <property type="evidence" value="ECO:0007669"/>
    <property type="project" value="TreeGrafter"/>
</dbReference>
<organism evidence="23 24">
    <name type="scientific">Rhodopseudomonas faecalis</name>
    <dbReference type="NCBI Taxonomy" id="99655"/>
    <lineage>
        <taxon>Bacteria</taxon>
        <taxon>Pseudomonadati</taxon>
        <taxon>Pseudomonadota</taxon>
        <taxon>Alphaproteobacteria</taxon>
        <taxon>Hyphomicrobiales</taxon>
        <taxon>Nitrobacteraceae</taxon>
        <taxon>Rhodopseudomonas</taxon>
    </lineage>
</organism>
<dbReference type="GO" id="GO:0048038">
    <property type="term" value="F:quinone binding"/>
    <property type="evidence" value="ECO:0007669"/>
    <property type="project" value="UniProtKB-KW"/>
</dbReference>
<dbReference type="GO" id="GO:0051539">
    <property type="term" value="F:4 iron, 4 sulfur cluster binding"/>
    <property type="evidence" value="ECO:0007669"/>
    <property type="project" value="UniProtKB-KW"/>
</dbReference>